<evidence type="ECO:0000313" key="3">
    <source>
        <dbReference type="Proteomes" id="UP001148299"/>
    </source>
</evidence>
<reference evidence="2" key="2">
    <citation type="journal article" date="2023" name="IMA Fungus">
        <title>Comparative genomic study of the Penicillium genus elucidates a diverse pangenome and 15 lateral gene transfer events.</title>
        <authorList>
            <person name="Petersen C."/>
            <person name="Sorensen T."/>
            <person name="Nielsen M.R."/>
            <person name="Sondergaard T.E."/>
            <person name="Sorensen J.L."/>
            <person name="Fitzpatrick D.A."/>
            <person name="Frisvad J.C."/>
            <person name="Nielsen K.L."/>
        </authorList>
    </citation>
    <scope>NUCLEOTIDE SEQUENCE</scope>
    <source>
        <strain evidence="2">IBT 35675</strain>
    </source>
</reference>
<feature type="compositionally biased region" description="Basic and acidic residues" evidence="1">
    <location>
        <begin position="14"/>
        <end position="28"/>
    </location>
</feature>
<dbReference type="Proteomes" id="UP001148299">
    <property type="component" value="Unassembled WGS sequence"/>
</dbReference>
<sequence>MADAHQPSNPQSKGDPDRHSTEIHHLYFEDNDSFFPPSWLGKDGPRRPSTESTDTDTSQDVDSTERDSGRSEQSW</sequence>
<reference evidence="2" key="1">
    <citation type="submission" date="2022-12" db="EMBL/GenBank/DDBJ databases">
        <authorList>
            <person name="Petersen C."/>
        </authorList>
    </citation>
    <scope>NUCLEOTIDE SEQUENCE</scope>
    <source>
        <strain evidence="2">IBT 35675</strain>
    </source>
</reference>
<dbReference type="EMBL" id="JAPZBR010000005">
    <property type="protein sequence ID" value="KAJ5353586.1"/>
    <property type="molecule type" value="Genomic_DNA"/>
</dbReference>
<evidence type="ECO:0000313" key="2">
    <source>
        <dbReference type="EMBL" id="KAJ5353586.1"/>
    </source>
</evidence>
<name>A0A9W9R4V5_PENBR</name>
<feature type="compositionally biased region" description="Basic and acidic residues" evidence="1">
    <location>
        <begin position="63"/>
        <end position="75"/>
    </location>
</feature>
<evidence type="ECO:0000256" key="1">
    <source>
        <dbReference type="SAM" id="MobiDB-lite"/>
    </source>
</evidence>
<accession>A0A9W9R4V5</accession>
<dbReference type="AlphaFoldDB" id="A0A9W9R4V5"/>
<keyword evidence="3" id="KW-1185">Reference proteome</keyword>
<protein>
    <submittedName>
        <fullName evidence="2">Uncharacterized protein</fullName>
    </submittedName>
</protein>
<proteinExistence type="predicted"/>
<comment type="caution">
    <text evidence="2">The sequence shown here is derived from an EMBL/GenBank/DDBJ whole genome shotgun (WGS) entry which is preliminary data.</text>
</comment>
<gene>
    <name evidence="2" type="ORF">N7541_006150</name>
</gene>
<organism evidence="2 3">
    <name type="scientific">Penicillium brevicompactum</name>
    <dbReference type="NCBI Taxonomy" id="5074"/>
    <lineage>
        <taxon>Eukaryota</taxon>
        <taxon>Fungi</taxon>
        <taxon>Dikarya</taxon>
        <taxon>Ascomycota</taxon>
        <taxon>Pezizomycotina</taxon>
        <taxon>Eurotiomycetes</taxon>
        <taxon>Eurotiomycetidae</taxon>
        <taxon>Eurotiales</taxon>
        <taxon>Aspergillaceae</taxon>
        <taxon>Penicillium</taxon>
    </lineage>
</organism>
<feature type="region of interest" description="Disordered" evidence="1">
    <location>
        <begin position="1"/>
        <end position="75"/>
    </location>
</feature>
<feature type="compositionally biased region" description="Polar residues" evidence="1">
    <location>
        <begin position="1"/>
        <end position="12"/>
    </location>
</feature>